<gene>
    <name evidence="1" type="primary">aroB</name>
    <name evidence="1" type="ORF">GCM10011375_27000</name>
</gene>
<name>A0ACB5PTP8_9BACT</name>
<dbReference type="EMBL" id="BMFN01000002">
    <property type="protein sequence ID" value="GGF70506.1"/>
    <property type="molecule type" value="Genomic_DNA"/>
</dbReference>
<accession>A0ACB5PTP8</accession>
<evidence type="ECO:0000313" key="1">
    <source>
        <dbReference type="EMBL" id="GGF70506.1"/>
    </source>
</evidence>
<protein>
    <submittedName>
        <fullName evidence="1">3-dehydroquinate synthase</fullName>
    </submittedName>
</protein>
<reference evidence="1 2" key="1">
    <citation type="journal article" date="2019" name="Int. J. Syst. Evol. Microbiol.">
        <title>The Global Catalogue of Microorganisms (GCM) 10K type strain sequencing project: providing services to taxonomists for standard genome sequencing and annotation.</title>
        <authorList>
            <consortium name="The Broad Institute Genomics Platform"/>
            <consortium name="The Broad Institute Genome Sequencing Center for Infectious Disease"/>
            <person name="Wu L."/>
            <person name="Ma J."/>
        </authorList>
    </citation>
    <scope>NUCLEOTIDE SEQUENCE [LARGE SCALE GENOMIC DNA]</scope>
    <source>
        <strain evidence="1 2">CGMCC 1.12720</strain>
    </source>
</reference>
<keyword evidence="2" id="KW-1185">Reference proteome</keyword>
<sequence length="387" mass="42841">MHIPSLKQQFQVAFSYDVHFTEGLFNADNTLIRDVLKQDGGAEPRKIFFVVDDGVAAQHPQLMGAITSYVAAHADVMQLSGPITVIPGGEQCKNEPALVQQLLDAVNTYHIDRHSYFVGIGGGAVLDLVGYVASVAHRGIRHIRIPTTVLSQNDSGIGVKNSVNAFGKKNFLGNFAPPYAVLNDFEFLLTLEDRDWRGGIAEALKVSLIKDAKFFAFIQYNAAKLAARDMPAMQYLIHRCAEMHLQHIAGGDPFEQGSSRPLDFGHWSAHKLEQLSNYRIRHGEAVAIGIALDSVYSHLQGRITEAELDQIISVIRTLGFALYEPEMSVHLADAAHPQSMQHGLQEFREHLGGKLTIMLLEKIGRGVEVHEMDGQLVEEAVRKLQQY</sequence>
<dbReference type="Proteomes" id="UP000605392">
    <property type="component" value="Unassembled WGS sequence"/>
</dbReference>
<proteinExistence type="predicted"/>
<comment type="caution">
    <text evidence="1">The sequence shown here is derived from an EMBL/GenBank/DDBJ whole genome shotgun (WGS) entry which is preliminary data.</text>
</comment>
<evidence type="ECO:0000313" key="2">
    <source>
        <dbReference type="Proteomes" id="UP000605392"/>
    </source>
</evidence>
<organism evidence="1 2">
    <name type="scientific">Hymenobacter qilianensis</name>
    <dbReference type="NCBI Taxonomy" id="1385715"/>
    <lineage>
        <taxon>Bacteria</taxon>
        <taxon>Pseudomonadati</taxon>
        <taxon>Bacteroidota</taxon>
        <taxon>Cytophagia</taxon>
        <taxon>Cytophagales</taxon>
        <taxon>Hymenobacteraceae</taxon>
        <taxon>Hymenobacter</taxon>
    </lineage>
</organism>